<comment type="caution">
    <text evidence="1">The sequence shown here is derived from an EMBL/GenBank/DDBJ whole genome shotgun (WGS) entry which is preliminary data.</text>
</comment>
<organism evidence="1 2">
    <name type="scientific">Adhaeribacter soli</name>
    <dbReference type="NCBI Taxonomy" id="2607655"/>
    <lineage>
        <taxon>Bacteria</taxon>
        <taxon>Pseudomonadati</taxon>
        <taxon>Bacteroidota</taxon>
        <taxon>Cytophagia</taxon>
        <taxon>Cytophagales</taxon>
        <taxon>Hymenobacteraceae</taxon>
        <taxon>Adhaeribacter</taxon>
    </lineage>
</organism>
<reference evidence="1 2" key="1">
    <citation type="submission" date="2019-09" db="EMBL/GenBank/DDBJ databases">
        <title>Genome sequence of Adhaeribacter sp. M2.</title>
        <authorList>
            <person name="Srinivasan S."/>
        </authorList>
    </citation>
    <scope>NUCLEOTIDE SEQUENCE [LARGE SCALE GENOMIC DNA]</scope>
    <source>
        <strain evidence="1 2">M2</strain>
    </source>
</reference>
<accession>A0A5N1IRS5</accession>
<evidence type="ECO:0008006" key="3">
    <source>
        <dbReference type="Google" id="ProtNLM"/>
    </source>
</evidence>
<name>A0A5N1IRS5_9BACT</name>
<dbReference type="RefSeq" id="WP_150904110.1">
    <property type="nucleotide sequence ID" value="NZ_VTWT01000006.1"/>
</dbReference>
<dbReference type="EMBL" id="VTWT01000006">
    <property type="protein sequence ID" value="KAA9332697.1"/>
    <property type="molecule type" value="Genomic_DNA"/>
</dbReference>
<sequence>MTKTNSGSMLSQFTSLRALLLAVALFSTSFVFGQGAGTIGLGIKAGDPTGLSAKFYRKNTDIEVVVGRPYYFSGRYHSEAYFRKRFYKNDKYKYYSYSTYEASNPVALQVHFLKSKATKSAKELKWYLGLGPQLRAHKIEYHYYDEYRRWYSDSYTNIDLGVDGVLGLEYTFSDLPLSIFADVNLFLEVVDNVNLYLQGGVGVRYNLK</sequence>
<proteinExistence type="predicted"/>
<evidence type="ECO:0000313" key="1">
    <source>
        <dbReference type="EMBL" id="KAA9332697.1"/>
    </source>
</evidence>
<evidence type="ECO:0000313" key="2">
    <source>
        <dbReference type="Proteomes" id="UP000326570"/>
    </source>
</evidence>
<gene>
    <name evidence="1" type="ORF">F0P94_11860</name>
</gene>
<dbReference type="AlphaFoldDB" id="A0A5N1IRS5"/>
<protein>
    <recommendedName>
        <fullName evidence="3">Outer membrane protein beta-barrel domain-containing protein</fullName>
    </recommendedName>
</protein>
<dbReference type="Proteomes" id="UP000326570">
    <property type="component" value="Unassembled WGS sequence"/>
</dbReference>
<keyword evidence="2" id="KW-1185">Reference proteome</keyword>